<dbReference type="SUPFAM" id="SSF55486">
    <property type="entry name" value="Metalloproteases ('zincins'), catalytic domain"/>
    <property type="match status" value="1"/>
</dbReference>
<evidence type="ECO:0000313" key="11">
    <source>
        <dbReference type="Proteomes" id="UP001501411"/>
    </source>
</evidence>
<sequence>MKHSFPLWCCGLAFFAFQNCTQQKQETVSNLPKKLIDPANMDTTYKPGDDFFHYANGVWLKNNPVPAKETRWGSFNELIEFNAKAVKDILEGAATNTENKPGSAEKRVGDFFVSAMDSVKIDSIGNAPIKEDLARIKAIKDINGLVKEIAFQHVNGVASPLYRFGVDQDEKNTSANIAQFGQGGLTLPDRDYYLIDNARNRDIKQAYETYVQKLFTLAGTDDTETVDKFKQIWTIEKALAEAQWSRIDMRDPYRTYNKLTSTSLQKSAPQLQWIETFKWLKVPQADSVIVNNPGFFTAAAKLLKDQTIDEWKTYLQWNVLKNAAPNLSTPFVNASFAFTQALTGQKAMTPRWQRSFRIIDQSVGDLLGQLYVSKYFKPEAKKRMLELVKNLSNTYEERIKTLDWMSDTTKKKAIEKLHAFTSKIGYPDQWKSYDGLEIDREDYFGNIRRANIWDYNDMINQLGKPVDHSRWGMTPPTVNAYYNPVNNEIAFPAGILQFPFFDFSADDAVNYGGIGAVIGHEMTHGFDDQGRQYAADGNLKDWWTKEDADNFKALANKVVEQYNGYTVLDTLHVQGKLTLGENLADLGGLAMAYAAFKKTPQGQSDEKIDGFTPDQRFFLSWAQVWRMNITPETAAQLITVDPHSPADARTIGPLVNMDAWYKAFDVKPGDKLYKPENERIRVW</sequence>
<keyword evidence="11" id="KW-1185">Reference proteome</keyword>
<accession>A0ABP9B9B0</accession>
<evidence type="ECO:0000256" key="3">
    <source>
        <dbReference type="ARBA" id="ARBA00022670"/>
    </source>
</evidence>
<dbReference type="CDD" id="cd08662">
    <property type="entry name" value="M13"/>
    <property type="match status" value="1"/>
</dbReference>
<evidence type="ECO:0000313" key="10">
    <source>
        <dbReference type="EMBL" id="GAA4792289.1"/>
    </source>
</evidence>
<dbReference type="Gene3D" id="3.40.390.10">
    <property type="entry name" value="Collagenase (Catalytic Domain)"/>
    <property type="match status" value="1"/>
</dbReference>
<keyword evidence="3" id="KW-0645">Protease</keyword>
<organism evidence="10 11">
    <name type="scientific">Olivibacter ginsenosidimutans</name>
    <dbReference type="NCBI Taxonomy" id="1176537"/>
    <lineage>
        <taxon>Bacteria</taxon>
        <taxon>Pseudomonadati</taxon>
        <taxon>Bacteroidota</taxon>
        <taxon>Sphingobacteriia</taxon>
        <taxon>Sphingobacteriales</taxon>
        <taxon>Sphingobacteriaceae</taxon>
        <taxon>Olivibacter</taxon>
    </lineage>
</organism>
<feature type="domain" description="Peptidase M13 C-terminal" evidence="8">
    <location>
        <begin position="479"/>
        <end position="679"/>
    </location>
</feature>
<keyword evidence="4" id="KW-0479">Metal-binding</keyword>
<name>A0ABP9B9B0_9SPHI</name>
<evidence type="ECO:0000256" key="6">
    <source>
        <dbReference type="ARBA" id="ARBA00022833"/>
    </source>
</evidence>
<dbReference type="Proteomes" id="UP001501411">
    <property type="component" value="Unassembled WGS sequence"/>
</dbReference>
<dbReference type="InterPro" id="IPR008753">
    <property type="entry name" value="Peptidase_M13_N"/>
</dbReference>
<dbReference type="PRINTS" id="PR00786">
    <property type="entry name" value="NEPRILYSIN"/>
</dbReference>
<dbReference type="RefSeq" id="WP_345231667.1">
    <property type="nucleotide sequence ID" value="NZ_BAABIQ010000032.1"/>
</dbReference>
<evidence type="ECO:0000259" key="8">
    <source>
        <dbReference type="Pfam" id="PF01431"/>
    </source>
</evidence>
<keyword evidence="6" id="KW-0862">Zinc</keyword>
<comment type="similarity">
    <text evidence="2">Belongs to the peptidase M13 family.</text>
</comment>
<gene>
    <name evidence="10" type="ORF">GCM10023231_20370</name>
</gene>
<evidence type="ECO:0000259" key="9">
    <source>
        <dbReference type="Pfam" id="PF05649"/>
    </source>
</evidence>
<dbReference type="EMBL" id="BAABIQ010000032">
    <property type="protein sequence ID" value="GAA4792289.1"/>
    <property type="molecule type" value="Genomic_DNA"/>
</dbReference>
<comment type="cofactor">
    <cofactor evidence="1">
        <name>Zn(2+)</name>
        <dbReference type="ChEBI" id="CHEBI:29105"/>
    </cofactor>
</comment>
<evidence type="ECO:0000256" key="4">
    <source>
        <dbReference type="ARBA" id="ARBA00022723"/>
    </source>
</evidence>
<dbReference type="InterPro" id="IPR024079">
    <property type="entry name" value="MetalloPept_cat_dom_sf"/>
</dbReference>
<comment type="caution">
    <text evidence="10">The sequence shown here is derived from an EMBL/GenBank/DDBJ whole genome shotgun (WGS) entry which is preliminary data.</text>
</comment>
<evidence type="ECO:0000256" key="2">
    <source>
        <dbReference type="ARBA" id="ARBA00007357"/>
    </source>
</evidence>
<evidence type="ECO:0000256" key="7">
    <source>
        <dbReference type="ARBA" id="ARBA00023049"/>
    </source>
</evidence>
<dbReference type="InterPro" id="IPR042089">
    <property type="entry name" value="Peptidase_M13_dom_2"/>
</dbReference>
<dbReference type="PANTHER" id="PTHR11733">
    <property type="entry name" value="ZINC METALLOPROTEASE FAMILY M13 NEPRILYSIN-RELATED"/>
    <property type="match status" value="1"/>
</dbReference>
<reference evidence="11" key="1">
    <citation type="journal article" date="2019" name="Int. J. Syst. Evol. Microbiol.">
        <title>The Global Catalogue of Microorganisms (GCM) 10K type strain sequencing project: providing services to taxonomists for standard genome sequencing and annotation.</title>
        <authorList>
            <consortium name="The Broad Institute Genomics Platform"/>
            <consortium name="The Broad Institute Genome Sequencing Center for Infectious Disease"/>
            <person name="Wu L."/>
            <person name="Ma J."/>
        </authorList>
    </citation>
    <scope>NUCLEOTIDE SEQUENCE [LARGE SCALE GENOMIC DNA]</scope>
    <source>
        <strain evidence="11">JCM 18200</strain>
    </source>
</reference>
<dbReference type="Gene3D" id="1.10.1380.10">
    <property type="entry name" value="Neutral endopeptidase , domain2"/>
    <property type="match status" value="1"/>
</dbReference>
<protein>
    <submittedName>
        <fullName evidence="10">M13 family metallopeptidase</fullName>
    </submittedName>
</protein>
<keyword evidence="7" id="KW-0482">Metalloprotease</keyword>
<evidence type="ECO:0000256" key="1">
    <source>
        <dbReference type="ARBA" id="ARBA00001947"/>
    </source>
</evidence>
<proteinExistence type="inferred from homology"/>
<feature type="domain" description="Peptidase M13 N-terminal" evidence="9">
    <location>
        <begin position="47"/>
        <end position="427"/>
    </location>
</feature>
<dbReference type="PANTHER" id="PTHR11733:SF167">
    <property type="entry name" value="FI17812P1-RELATED"/>
    <property type="match status" value="1"/>
</dbReference>
<dbReference type="Pfam" id="PF01431">
    <property type="entry name" value="Peptidase_M13"/>
    <property type="match status" value="1"/>
</dbReference>
<dbReference type="InterPro" id="IPR018497">
    <property type="entry name" value="Peptidase_M13_C"/>
</dbReference>
<dbReference type="Pfam" id="PF05649">
    <property type="entry name" value="Peptidase_M13_N"/>
    <property type="match status" value="1"/>
</dbReference>
<evidence type="ECO:0000256" key="5">
    <source>
        <dbReference type="ARBA" id="ARBA00022801"/>
    </source>
</evidence>
<keyword evidence="5" id="KW-0378">Hydrolase</keyword>
<dbReference type="InterPro" id="IPR000718">
    <property type="entry name" value="Peptidase_M13"/>
</dbReference>
<dbReference type="PROSITE" id="PS51885">
    <property type="entry name" value="NEPRILYSIN"/>
    <property type="match status" value="1"/>
</dbReference>